<dbReference type="AlphaFoldDB" id="A0A167DJG7"/>
<sequence>LVVPNCQCSHLNNHSTGNGFLTRPWRRTRFSPAGSLQTFTGSQLYLWAPDQEQTLLAGLFADGLNVVTLTTFPIIGRMDATSST</sequence>
<organism evidence="1 2">
    <name type="scientific">Colletotrichum incanum</name>
    <name type="common">Soybean anthracnose fungus</name>
    <dbReference type="NCBI Taxonomy" id="1573173"/>
    <lineage>
        <taxon>Eukaryota</taxon>
        <taxon>Fungi</taxon>
        <taxon>Dikarya</taxon>
        <taxon>Ascomycota</taxon>
        <taxon>Pezizomycotina</taxon>
        <taxon>Sordariomycetes</taxon>
        <taxon>Hypocreomycetidae</taxon>
        <taxon>Glomerellales</taxon>
        <taxon>Glomerellaceae</taxon>
        <taxon>Colletotrichum</taxon>
        <taxon>Colletotrichum spaethianum species complex</taxon>
    </lineage>
</organism>
<dbReference type="EMBL" id="LFIW01001005">
    <property type="protein sequence ID" value="KZL83959.1"/>
    <property type="molecule type" value="Genomic_DNA"/>
</dbReference>
<reference evidence="1 2" key="1">
    <citation type="submission" date="2015-06" db="EMBL/GenBank/DDBJ databases">
        <title>Survival trade-offs in plant roots during colonization by closely related pathogenic and mutualistic fungi.</title>
        <authorList>
            <person name="Hacquard S."/>
            <person name="Kracher B."/>
            <person name="Hiruma K."/>
            <person name="Weinman A."/>
            <person name="Muench P."/>
            <person name="Garrido Oter R."/>
            <person name="Ver Loren van Themaat E."/>
            <person name="Dallerey J.-F."/>
            <person name="Damm U."/>
            <person name="Henrissat B."/>
            <person name="Lespinet O."/>
            <person name="Thon M."/>
            <person name="Kemen E."/>
            <person name="McHardy A.C."/>
            <person name="Schulze-Lefert P."/>
            <person name="O'Connell R.J."/>
        </authorList>
    </citation>
    <scope>NUCLEOTIDE SEQUENCE [LARGE SCALE GENOMIC DNA]</scope>
    <source>
        <strain evidence="1 2">MAFF 238704</strain>
    </source>
</reference>
<evidence type="ECO:0000313" key="1">
    <source>
        <dbReference type="EMBL" id="KZL83959.1"/>
    </source>
</evidence>
<gene>
    <name evidence="1" type="ORF">CI238_06968</name>
</gene>
<accession>A0A167DJG7</accession>
<keyword evidence="2" id="KW-1185">Reference proteome</keyword>
<proteinExistence type="predicted"/>
<protein>
    <submittedName>
        <fullName evidence="1">Uncharacterized protein</fullName>
    </submittedName>
</protein>
<feature type="non-terminal residue" evidence="1">
    <location>
        <position position="1"/>
    </location>
</feature>
<name>A0A167DJG7_COLIC</name>
<dbReference type="Proteomes" id="UP000076584">
    <property type="component" value="Unassembled WGS sequence"/>
</dbReference>
<evidence type="ECO:0000313" key="2">
    <source>
        <dbReference type="Proteomes" id="UP000076584"/>
    </source>
</evidence>
<comment type="caution">
    <text evidence="1">The sequence shown here is derived from an EMBL/GenBank/DDBJ whole genome shotgun (WGS) entry which is preliminary data.</text>
</comment>